<protein>
    <recommendedName>
        <fullName evidence="5">ABC transporter domain-containing protein</fullName>
    </recommendedName>
</protein>
<dbReference type="Proteomes" id="UP000319210">
    <property type="component" value="Unassembled WGS sequence"/>
</dbReference>
<reference evidence="6 7" key="1">
    <citation type="submission" date="2019-06" db="EMBL/GenBank/DDBJ databases">
        <title>Whole genome shotgun sequence of Streptomyces cacaoi subsp. cacaoi NBRC 12748.</title>
        <authorList>
            <person name="Hosoyama A."/>
            <person name="Uohara A."/>
            <person name="Ohji S."/>
            <person name="Ichikawa N."/>
        </authorList>
    </citation>
    <scope>NUCLEOTIDE SEQUENCE [LARGE SCALE GENOMIC DNA]</scope>
    <source>
        <strain evidence="6 7">NBRC 12748</strain>
    </source>
</reference>
<dbReference type="SUPFAM" id="SSF52540">
    <property type="entry name" value="P-loop containing nucleoside triphosphate hydrolases"/>
    <property type="match status" value="1"/>
</dbReference>
<name>A0A4Y3R5A8_STRCI</name>
<feature type="region of interest" description="Disordered" evidence="4">
    <location>
        <begin position="249"/>
        <end position="301"/>
    </location>
</feature>
<dbReference type="Gene3D" id="3.40.50.300">
    <property type="entry name" value="P-loop containing nucleotide triphosphate hydrolases"/>
    <property type="match status" value="1"/>
</dbReference>
<keyword evidence="3" id="KW-0067">ATP-binding</keyword>
<dbReference type="InterPro" id="IPR003593">
    <property type="entry name" value="AAA+_ATPase"/>
</dbReference>
<dbReference type="PANTHER" id="PTHR42939">
    <property type="entry name" value="ABC TRANSPORTER ATP-BINDING PROTEIN ALBC-RELATED"/>
    <property type="match status" value="1"/>
</dbReference>
<keyword evidence="2" id="KW-0547">Nucleotide-binding</keyword>
<dbReference type="GO" id="GO:0005524">
    <property type="term" value="F:ATP binding"/>
    <property type="evidence" value="ECO:0007669"/>
    <property type="project" value="UniProtKB-KW"/>
</dbReference>
<sequence length="510" mass="53070">MRNLLMDSLSWCRGTGRALPACRTAGARCSLPAHGEGNHMTAETTGRPVVPLRLVSVSKRFVGGRWALREVQAEIRPGEVVAFSGSNGSGKTTLLRILAGLSQPTAGRITGRPSRVGYVPDRFVPDARMSARSYLHHMGRLQGLPTRTAAARAERLLDRLVLPDGSEAPMGILSKGNAQKVAVAQALLAKPGLLVLDEPWSGLDASAHGVLAELMTEVADAGGAVVFTDHREAITRAYATRTYLVAGGRVTPYHPESHGRLPRPTDHPPTDEPSAHGRPAPAQDAADPHTADPHPAVPGIQSGAHTTITLAMPGQGPGPRPLDWYALPGVRAATAQRRTSSDEDPPRSPGGPLLELTVDRAATDTVLLTVLQHGWSVVTVSRGPEAASDTERPSGTGTSGSGASEAGASDAEAVGDGSAANSPATADHSGTEEAENTDEGNAFQKEAGTGKGPEDGPDRDRPRHRAGDEPEDGSDDASHEWPGRGPGSTGDAPGRGRATDEDTDEEGGPR</sequence>
<evidence type="ECO:0000259" key="5">
    <source>
        <dbReference type="PROSITE" id="PS50893"/>
    </source>
</evidence>
<feature type="compositionally biased region" description="Low complexity" evidence="4">
    <location>
        <begin position="401"/>
        <end position="420"/>
    </location>
</feature>
<evidence type="ECO:0000313" key="7">
    <source>
        <dbReference type="Proteomes" id="UP000319210"/>
    </source>
</evidence>
<gene>
    <name evidence="6" type="ORF">SCA03_45140</name>
</gene>
<dbReference type="InterPro" id="IPR051782">
    <property type="entry name" value="ABC_Transporter_VariousFunc"/>
</dbReference>
<proteinExistence type="predicted"/>
<feature type="region of interest" description="Disordered" evidence="4">
    <location>
        <begin position="382"/>
        <end position="510"/>
    </location>
</feature>
<evidence type="ECO:0000256" key="3">
    <source>
        <dbReference type="ARBA" id="ARBA00022840"/>
    </source>
</evidence>
<dbReference type="InterPro" id="IPR017871">
    <property type="entry name" value="ABC_transporter-like_CS"/>
</dbReference>
<accession>A0A4Y3R5A8</accession>
<dbReference type="EMBL" id="BJMM01000025">
    <property type="protein sequence ID" value="GEB51963.1"/>
    <property type="molecule type" value="Genomic_DNA"/>
</dbReference>
<feature type="compositionally biased region" description="Acidic residues" evidence="4">
    <location>
        <begin position="501"/>
        <end position="510"/>
    </location>
</feature>
<feature type="domain" description="ABC transporter" evidence="5">
    <location>
        <begin position="52"/>
        <end position="272"/>
    </location>
</feature>
<feature type="compositionally biased region" description="Basic and acidic residues" evidence="4">
    <location>
        <begin position="452"/>
        <end position="468"/>
    </location>
</feature>
<dbReference type="AlphaFoldDB" id="A0A4Y3R5A8"/>
<dbReference type="InterPro" id="IPR003439">
    <property type="entry name" value="ABC_transporter-like_ATP-bd"/>
</dbReference>
<dbReference type="PROSITE" id="PS00211">
    <property type="entry name" value="ABC_TRANSPORTER_1"/>
    <property type="match status" value="1"/>
</dbReference>
<evidence type="ECO:0000256" key="2">
    <source>
        <dbReference type="ARBA" id="ARBA00022741"/>
    </source>
</evidence>
<dbReference type="PANTHER" id="PTHR42939:SF1">
    <property type="entry name" value="ABC TRANSPORTER ATP-BINDING PROTEIN ALBC-RELATED"/>
    <property type="match status" value="1"/>
</dbReference>
<feature type="compositionally biased region" description="Basic and acidic residues" evidence="4">
    <location>
        <begin position="255"/>
        <end position="275"/>
    </location>
</feature>
<organism evidence="6 7">
    <name type="scientific">Streptomyces cacaoi</name>
    <dbReference type="NCBI Taxonomy" id="1898"/>
    <lineage>
        <taxon>Bacteria</taxon>
        <taxon>Bacillati</taxon>
        <taxon>Actinomycetota</taxon>
        <taxon>Actinomycetes</taxon>
        <taxon>Kitasatosporales</taxon>
        <taxon>Streptomycetaceae</taxon>
        <taxon>Streptomyces</taxon>
    </lineage>
</organism>
<dbReference type="GO" id="GO:0016887">
    <property type="term" value="F:ATP hydrolysis activity"/>
    <property type="evidence" value="ECO:0007669"/>
    <property type="project" value="InterPro"/>
</dbReference>
<feature type="region of interest" description="Disordered" evidence="4">
    <location>
        <begin position="333"/>
        <end position="354"/>
    </location>
</feature>
<evidence type="ECO:0000256" key="1">
    <source>
        <dbReference type="ARBA" id="ARBA00022448"/>
    </source>
</evidence>
<comment type="caution">
    <text evidence="6">The sequence shown here is derived from an EMBL/GenBank/DDBJ whole genome shotgun (WGS) entry which is preliminary data.</text>
</comment>
<dbReference type="Pfam" id="PF00005">
    <property type="entry name" value="ABC_tran"/>
    <property type="match status" value="1"/>
</dbReference>
<dbReference type="PROSITE" id="PS50893">
    <property type="entry name" value="ABC_TRANSPORTER_2"/>
    <property type="match status" value="1"/>
</dbReference>
<dbReference type="SMART" id="SM00382">
    <property type="entry name" value="AAA"/>
    <property type="match status" value="1"/>
</dbReference>
<keyword evidence="1" id="KW-0813">Transport</keyword>
<dbReference type="InterPro" id="IPR027417">
    <property type="entry name" value="P-loop_NTPase"/>
</dbReference>
<evidence type="ECO:0000313" key="6">
    <source>
        <dbReference type="EMBL" id="GEB51963.1"/>
    </source>
</evidence>
<keyword evidence="7" id="KW-1185">Reference proteome</keyword>
<evidence type="ECO:0000256" key="4">
    <source>
        <dbReference type="SAM" id="MobiDB-lite"/>
    </source>
</evidence>